<dbReference type="SMART" id="SM00543">
    <property type="entry name" value="MIF4G"/>
    <property type="match status" value="1"/>
</dbReference>
<keyword evidence="6" id="KW-1185">Reference proteome</keyword>
<dbReference type="PANTHER" id="PTHR23253">
    <property type="entry name" value="EUKARYOTIC TRANSLATION INITIATION FACTOR 4 GAMMA"/>
    <property type="match status" value="1"/>
</dbReference>
<dbReference type="Proteomes" id="UP001153365">
    <property type="component" value="Unassembled WGS sequence"/>
</dbReference>
<dbReference type="GO" id="GO:0003743">
    <property type="term" value="F:translation initiation factor activity"/>
    <property type="evidence" value="ECO:0007669"/>
    <property type="project" value="UniProtKB-KW"/>
</dbReference>
<evidence type="ECO:0000256" key="1">
    <source>
        <dbReference type="ARBA" id="ARBA00005775"/>
    </source>
</evidence>
<comment type="caution">
    <text evidence="5">The sequence shown here is derived from an EMBL/GenBank/DDBJ whole genome shotgun (WGS) entry which is preliminary data.</text>
</comment>
<evidence type="ECO:0000313" key="6">
    <source>
        <dbReference type="Proteomes" id="UP001153365"/>
    </source>
</evidence>
<gene>
    <name evidence="5" type="ORF">PPACK8108_LOCUS23707</name>
</gene>
<reference evidence="5" key="1">
    <citation type="submission" date="2022-06" db="EMBL/GenBank/DDBJ databases">
        <authorList>
            <consortium name="SYNGENTA / RWTH Aachen University"/>
        </authorList>
    </citation>
    <scope>NUCLEOTIDE SEQUENCE</scope>
</reference>
<dbReference type="EMBL" id="CALTRL010006005">
    <property type="protein sequence ID" value="CAH7688708.1"/>
    <property type="molecule type" value="Genomic_DNA"/>
</dbReference>
<name>A0AAV0BPT6_PHAPC</name>
<keyword evidence="3" id="KW-0648">Protein biosynthesis</keyword>
<dbReference type="InterPro" id="IPR003890">
    <property type="entry name" value="MIF4G-like_typ-3"/>
</dbReference>
<evidence type="ECO:0000256" key="2">
    <source>
        <dbReference type="ARBA" id="ARBA00022540"/>
    </source>
</evidence>
<evidence type="ECO:0000256" key="3">
    <source>
        <dbReference type="ARBA" id="ARBA00022917"/>
    </source>
</evidence>
<evidence type="ECO:0000313" key="5">
    <source>
        <dbReference type="EMBL" id="CAH7688708.1"/>
    </source>
</evidence>
<dbReference type="PANTHER" id="PTHR23253:SF9">
    <property type="entry name" value="EUKARYOTIC TRANSLATION INITIATION FACTOR 4 GAMMA 2"/>
    <property type="match status" value="1"/>
</dbReference>
<protein>
    <submittedName>
        <fullName evidence="5">Armadillo-type protein</fullName>
    </submittedName>
</protein>
<dbReference type="GO" id="GO:0003729">
    <property type="term" value="F:mRNA binding"/>
    <property type="evidence" value="ECO:0007669"/>
    <property type="project" value="TreeGrafter"/>
</dbReference>
<accession>A0AAV0BPT6</accession>
<sequence>MNTLPKKPVNPLGIDQNFQNSYYKTLPVPNSLVERNYTQSWRAEEKIVDDQISRSNFLLPLEQIYEKNSLNPLFKINKFPDLDVSAAMKPPPIEKLVISEKAWTPRRFREVTDDPVERKVKSLLNKLTNENFYSISAQILEQIKDIQSENDEKSNTHKVKTVIKLIFEKAIDESQYSQIYARLIISLHHSLLSWDFEIPKTYDQFGKPIKAAIVFKRCLIENCQASFEKGLSNLKDSNGKIISSIHSQNNSTNKELDLVSISEENLDIESEEYNLIQKSKRRWFGLIELIGELFGTKILSGKVINMCFKELLLEQRAKEEKDGKSLKKEKEKFLISEIIIETIFKLAKTIGRGLRRINCSSPEFERHVDNISEIGKKYEKMISSRSKFMIMELIELREKGWE</sequence>
<keyword evidence="2" id="KW-0396">Initiation factor</keyword>
<dbReference type="GO" id="GO:0016281">
    <property type="term" value="C:eukaryotic translation initiation factor 4F complex"/>
    <property type="evidence" value="ECO:0007669"/>
    <property type="project" value="TreeGrafter"/>
</dbReference>
<dbReference type="AlphaFoldDB" id="A0AAV0BPT6"/>
<proteinExistence type="inferred from homology"/>
<dbReference type="SUPFAM" id="SSF48371">
    <property type="entry name" value="ARM repeat"/>
    <property type="match status" value="1"/>
</dbReference>
<dbReference type="InterPro" id="IPR016024">
    <property type="entry name" value="ARM-type_fold"/>
</dbReference>
<dbReference type="Pfam" id="PF02854">
    <property type="entry name" value="MIF4G"/>
    <property type="match status" value="1"/>
</dbReference>
<evidence type="ECO:0000259" key="4">
    <source>
        <dbReference type="SMART" id="SM00543"/>
    </source>
</evidence>
<organism evidence="5 6">
    <name type="scientific">Phakopsora pachyrhizi</name>
    <name type="common">Asian soybean rust disease fungus</name>
    <dbReference type="NCBI Taxonomy" id="170000"/>
    <lineage>
        <taxon>Eukaryota</taxon>
        <taxon>Fungi</taxon>
        <taxon>Dikarya</taxon>
        <taxon>Basidiomycota</taxon>
        <taxon>Pucciniomycotina</taxon>
        <taxon>Pucciniomycetes</taxon>
        <taxon>Pucciniales</taxon>
        <taxon>Phakopsoraceae</taxon>
        <taxon>Phakopsora</taxon>
    </lineage>
</organism>
<dbReference type="Gene3D" id="1.25.40.180">
    <property type="match status" value="1"/>
</dbReference>
<comment type="similarity">
    <text evidence="1">Belongs to the eukaryotic initiation factor 4G family.</text>
</comment>
<feature type="domain" description="MIF4G" evidence="4">
    <location>
        <begin position="117"/>
        <end position="400"/>
    </location>
</feature>